<name>A0A7Z7LHD7_9BACT</name>
<evidence type="ECO:0000313" key="3">
    <source>
        <dbReference type="Proteomes" id="UP000250796"/>
    </source>
</evidence>
<dbReference type="Proteomes" id="UP000250796">
    <property type="component" value="Chromosome MESINF"/>
</dbReference>
<dbReference type="InterPro" id="IPR016032">
    <property type="entry name" value="Sig_transdc_resp-reg_C-effctor"/>
</dbReference>
<dbReference type="Pfam" id="PF09860">
    <property type="entry name" value="DUF2087"/>
    <property type="match status" value="1"/>
</dbReference>
<dbReference type="SUPFAM" id="SSF46894">
    <property type="entry name" value="C-terminal effector domain of the bipartite response regulators"/>
    <property type="match status" value="1"/>
</dbReference>
<accession>A0A7Z7LHD7</accession>
<dbReference type="Gene3D" id="1.10.10.10">
    <property type="entry name" value="Winged helix-like DNA-binding domain superfamily/Winged helix DNA-binding domain"/>
    <property type="match status" value="1"/>
</dbReference>
<feature type="domain" description="DUF2087" evidence="1">
    <location>
        <begin position="179"/>
        <end position="245"/>
    </location>
</feature>
<dbReference type="KEGG" id="minf:MESINF_2046"/>
<gene>
    <name evidence="2" type="ORF">MESINF_2046</name>
</gene>
<keyword evidence="3" id="KW-1185">Reference proteome</keyword>
<evidence type="ECO:0000259" key="1">
    <source>
        <dbReference type="Pfam" id="PF09860"/>
    </source>
</evidence>
<dbReference type="InterPro" id="IPR036388">
    <property type="entry name" value="WH-like_DNA-bd_sf"/>
</dbReference>
<dbReference type="RefSeq" id="WP_169699634.1">
    <property type="nucleotide sequence ID" value="NZ_LS974202.1"/>
</dbReference>
<organism evidence="2 3">
    <name type="scientific">Mesotoga infera</name>
    <dbReference type="NCBI Taxonomy" id="1236046"/>
    <lineage>
        <taxon>Bacteria</taxon>
        <taxon>Thermotogati</taxon>
        <taxon>Thermotogota</taxon>
        <taxon>Thermotogae</taxon>
        <taxon>Kosmotogales</taxon>
        <taxon>Kosmotogaceae</taxon>
        <taxon>Mesotoga</taxon>
    </lineage>
</organism>
<dbReference type="AlphaFoldDB" id="A0A7Z7LHD7"/>
<sequence length="248" mass="29435">MEFVELFWKASIEDLKRGYSLIERNYVCHYCGMGFEEGVVYTVNGIFFDAKKAVEEHIKSVHGSVFESMMARERKHTGLTELQSELMSGFFSGLDDGEIARKMNINRSTVRNHRFRLKEKARQAKIFLVLFELMEEKIKEEDRMIGVHRGATMIDDRYAITETEREEKIKKFFEEDGILKRFPKKEKDKLIVLMKIAGDFASNRIYSEKEVNEILKRYYEDYVLLRRYLIEYGFITRKPDGSSYWSIF</sequence>
<dbReference type="GO" id="GO:0006355">
    <property type="term" value="P:regulation of DNA-templated transcription"/>
    <property type="evidence" value="ECO:0007669"/>
    <property type="project" value="InterPro"/>
</dbReference>
<dbReference type="InterPro" id="IPR018656">
    <property type="entry name" value="DUF2087"/>
</dbReference>
<dbReference type="EMBL" id="LS974202">
    <property type="protein sequence ID" value="SSC13486.1"/>
    <property type="molecule type" value="Genomic_DNA"/>
</dbReference>
<evidence type="ECO:0000313" key="2">
    <source>
        <dbReference type="EMBL" id="SSC13486.1"/>
    </source>
</evidence>
<reference evidence="2 3" key="1">
    <citation type="submission" date="2017-01" db="EMBL/GenBank/DDBJ databases">
        <authorList>
            <person name="Erauso G."/>
        </authorList>
    </citation>
    <scope>NUCLEOTIDE SEQUENCE [LARGE SCALE GENOMIC DNA]</scope>
    <source>
        <strain evidence="2">MESINF1</strain>
    </source>
</reference>
<protein>
    <recommendedName>
        <fullName evidence="1">DUF2087 domain-containing protein</fullName>
    </recommendedName>
</protein>
<dbReference type="GO" id="GO:0003677">
    <property type="term" value="F:DNA binding"/>
    <property type="evidence" value="ECO:0007669"/>
    <property type="project" value="InterPro"/>
</dbReference>
<proteinExistence type="predicted"/>